<keyword evidence="3" id="KW-1003">Cell membrane</keyword>
<dbReference type="SUPFAM" id="SSF161098">
    <property type="entry name" value="MetI-like"/>
    <property type="match status" value="1"/>
</dbReference>
<dbReference type="PANTHER" id="PTHR30193">
    <property type="entry name" value="ABC TRANSPORTER PERMEASE PROTEIN"/>
    <property type="match status" value="1"/>
</dbReference>
<dbReference type="PANTHER" id="PTHR30193:SF41">
    <property type="entry name" value="DIACETYLCHITOBIOSE UPTAKE SYSTEM PERMEASE PROTEIN NGCF"/>
    <property type="match status" value="1"/>
</dbReference>
<feature type="domain" description="ABC transmembrane type-1" evidence="9">
    <location>
        <begin position="96"/>
        <end position="309"/>
    </location>
</feature>
<dbReference type="AlphaFoldDB" id="A0A1H1XBK0"/>
<feature type="compositionally biased region" description="Low complexity" evidence="7">
    <location>
        <begin position="8"/>
        <end position="17"/>
    </location>
</feature>
<evidence type="ECO:0000313" key="10">
    <source>
        <dbReference type="EMBL" id="SDT06076.1"/>
    </source>
</evidence>
<evidence type="ECO:0000256" key="5">
    <source>
        <dbReference type="ARBA" id="ARBA00022989"/>
    </source>
</evidence>
<evidence type="ECO:0000256" key="4">
    <source>
        <dbReference type="ARBA" id="ARBA00022692"/>
    </source>
</evidence>
<evidence type="ECO:0000256" key="3">
    <source>
        <dbReference type="ARBA" id="ARBA00022475"/>
    </source>
</evidence>
<feature type="transmembrane region" description="Helical" evidence="8">
    <location>
        <begin position="34"/>
        <end position="56"/>
    </location>
</feature>
<keyword evidence="4 8" id="KW-0812">Transmembrane</keyword>
<evidence type="ECO:0000313" key="11">
    <source>
        <dbReference type="Proteomes" id="UP000198688"/>
    </source>
</evidence>
<dbReference type="RefSeq" id="WP_197686197.1">
    <property type="nucleotide sequence ID" value="NZ_BOMJ01000087.1"/>
</dbReference>
<feature type="transmembrane region" description="Helical" evidence="8">
    <location>
        <begin position="134"/>
        <end position="155"/>
    </location>
</feature>
<evidence type="ECO:0000256" key="2">
    <source>
        <dbReference type="ARBA" id="ARBA00022448"/>
    </source>
</evidence>
<dbReference type="Proteomes" id="UP000198688">
    <property type="component" value="Chromosome I"/>
</dbReference>
<evidence type="ECO:0000256" key="6">
    <source>
        <dbReference type="ARBA" id="ARBA00023136"/>
    </source>
</evidence>
<keyword evidence="10" id="KW-0762">Sugar transport</keyword>
<dbReference type="GO" id="GO:0055085">
    <property type="term" value="P:transmembrane transport"/>
    <property type="evidence" value="ECO:0007669"/>
    <property type="project" value="InterPro"/>
</dbReference>
<gene>
    <name evidence="10" type="ORF">SAMN04489716_2393</name>
</gene>
<feature type="transmembrane region" description="Helical" evidence="8">
    <location>
        <begin position="290"/>
        <end position="310"/>
    </location>
</feature>
<dbReference type="InterPro" id="IPR051393">
    <property type="entry name" value="ABC_transporter_permease"/>
</dbReference>
<evidence type="ECO:0000256" key="1">
    <source>
        <dbReference type="ARBA" id="ARBA00004651"/>
    </source>
</evidence>
<accession>A0A1H1XBK0</accession>
<evidence type="ECO:0000259" key="9">
    <source>
        <dbReference type="PROSITE" id="PS50928"/>
    </source>
</evidence>
<name>A0A1H1XBK0_9ACTN</name>
<keyword evidence="5 8" id="KW-1133">Transmembrane helix</keyword>
<organism evidence="10 11">
    <name type="scientific">Actinoplanes derwentensis</name>
    <dbReference type="NCBI Taxonomy" id="113562"/>
    <lineage>
        <taxon>Bacteria</taxon>
        <taxon>Bacillati</taxon>
        <taxon>Actinomycetota</taxon>
        <taxon>Actinomycetes</taxon>
        <taxon>Micromonosporales</taxon>
        <taxon>Micromonosporaceae</taxon>
        <taxon>Actinoplanes</taxon>
    </lineage>
</organism>
<reference evidence="10 11" key="1">
    <citation type="submission" date="2016-10" db="EMBL/GenBank/DDBJ databases">
        <authorList>
            <person name="de Groot N.N."/>
        </authorList>
    </citation>
    <scope>NUCLEOTIDE SEQUENCE [LARGE SCALE GENOMIC DNA]</scope>
    <source>
        <strain evidence="10 11">DSM 43941</strain>
    </source>
</reference>
<dbReference type="Gene3D" id="1.10.3720.10">
    <property type="entry name" value="MetI-like"/>
    <property type="match status" value="1"/>
</dbReference>
<evidence type="ECO:0000256" key="7">
    <source>
        <dbReference type="SAM" id="MobiDB-lite"/>
    </source>
</evidence>
<dbReference type="PROSITE" id="PS50928">
    <property type="entry name" value="ABC_TM1"/>
    <property type="match status" value="1"/>
</dbReference>
<dbReference type="STRING" id="113562.SAMN04489716_2393"/>
<protein>
    <submittedName>
        <fullName evidence="10">Multiple sugar transport system permease protein</fullName>
    </submittedName>
</protein>
<keyword evidence="11" id="KW-1185">Reference proteome</keyword>
<feature type="transmembrane region" description="Helical" evidence="8">
    <location>
        <begin position="234"/>
        <end position="254"/>
    </location>
</feature>
<proteinExistence type="predicted"/>
<feature type="transmembrane region" description="Helical" evidence="8">
    <location>
        <begin position="175"/>
        <end position="205"/>
    </location>
</feature>
<evidence type="ECO:0000256" key="8">
    <source>
        <dbReference type="SAM" id="Phobius"/>
    </source>
</evidence>
<dbReference type="GO" id="GO:0005886">
    <property type="term" value="C:plasma membrane"/>
    <property type="evidence" value="ECO:0007669"/>
    <property type="project" value="UniProtKB-SubCell"/>
</dbReference>
<dbReference type="EMBL" id="LT629758">
    <property type="protein sequence ID" value="SDT06076.1"/>
    <property type="molecule type" value="Genomic_DNA"/>
</dbReference>
<feature type="region of interest" description="Disordered" evidence="7">
    <location>
        <begin position="1"/>
        <end position="25"/>
    </location>
</feature>
<dbReference type="InterPro" id="IPR035906">
    <property type="entry name" value="MetI-like_sf"/>
</dbReference>
<dbReference type="CDD" id="cd06261">
    <property type="entry name" value="TM_PBP2"/>
    <property type="match status" value="1"/>
</dbReference>
<comment type="subcellular location">
    <subcellularLocation>
        <location evidence="1">Cell membrane</location>
        <topology evidence="1">Multi-pass membrane protein</topology>
    </subcellularLocation>
</comment>
<keyword evidence="6 8" id="KW-0472">Membrane</keyword>
<dbReference type="InterPro" id="IPR000515">
    <property type="entry name" value="MetI-like"/>
</dbReference>
<keyword evidence="2" id="KW-0813">Transport</keyword>
<feature type="transmembrane region" description="Helical" evidence="8">
    <location>
        <begin position="101"/>
        <end position="122"/>
    </location>
</feature>
<sequence>MNTTLVRPASSPAVPSPTDNQSVRARRRTAMRGASFTVPYFLGFALFIVVPVIVGLSESLYTKKSSGLGFGGQTVTFSGLDNFRRGLSDEAFWGGLLRVTLFALIVIPVIQILSLAAALLIDEVGRRAAGRFRVALLLPHMVPAIVAILIWIYLYSPTAGPLTPFFALFGVDADFYSGGLIWVSIGNIMAWSSIGFNILVIYGALQNIPREIFDSARVDGASTLRIAWSIKVPFVRTSLVLTSVLAIIGTLQIFSDPMLFRSMTPETVGRNFTPIMMIYDQAFAVGDLSYASALSIILAVVVGIVSAIFYKLTNRTPT</sequence>